<dbReference type="Gene3D" id="1.10.443.10">
    <property type="entry name" value="Intergrase catalytic core"/>
    <property type="match status" value="1"/>
</dbReference>
<dbReference type="GO" id="GO:0006310">
    <property type="term" value="P:DNA recombination"/>
    <property type="evidence" value="ECO:0007669"/>
    <property type="project" value="UniProtKB-KW"/>
</dbReference>
<evidence type="ECO:0000313" key="3">
    <source>
        <dbReference type="Proteomes" id="UP001161065"/>
    </source>
</evidence>
<reference evidence="2" key="1">
    <citation type="submission" date="2022-09" db="EMBL/GenBank/DDBJ databases">
        <title>Intensive care unit water sources are persistently colonized with multi-drug resistant bacteria and are the site of extensive horizontal gene transfer of antibiotic resistance genes.</title>
        <authorList>
            <person name="Diorio-Toth L."/>
        </authorList>
    </citation>
    <scope>NUCLEOTIDE SEQUENCE</scope>
    <source>
        <strain evidence="2">GD03832</strain>
    </source>
</reference>
<proteinExistence type="predicted"/>
<evidence type="ECO:0000256" key="1">
    <source>
        <dbReference type="ARBA" id="ARBA00023172"/>
    </source>
</evidence>
<dbReference type="AlphaFoldDB" id="A0AA42TU86"/>
<dbReference type="InterPro" id="IPR013762">
    <property type="entry name" value="Integrase-like_cat_sf"/>
</dbReference>
<name>A0AA42TU86_9BURK</name>
<dbReference type="SUPFAM" id="SSF56349">
    <property type="entry name" value="DNA breaking-rejoining enzymes"/>
    <property type="match status" value="1"/>
</dbReference>
<dbReference type="GO" id="GO:0015074">
    <property type="term" value="P:DNA integration"/>
    <property type="evidence" value="ECO:0007669"/>
    <property type="project" value="InterPro"/>
</dbReference>
<evidence type="ECO:0008006" key="4">
    <source>
        <dbReference type="Google" id="ProtNLM"/>
    </source>
</evidence>
<sequence length="482" mass="55963">MKNGDFTKKTGVKKVHSYKLPMGIQETKRANGDGSQVVAYRVQMNRKNKATGEVLKVDKLFSTPREALDFLNDERKKLGLKKVVITQKKLKDKPITYNDLTPEEKEKHKNDINGEAGKEFTYNYLTNVKFYRYVQNYIDDYLNIKFRNLIHKKINKLEMTAEEKHQYKNYSNKISKLKRIVKFKVQNEFLGSLEMAFTHSFNRKNIEFGEIPLNEITHNTINSYVKTRIQDNLRASSIRAEIVLINSVIEHARHSDTNFKDYKNPIKDFNKKLYSLAIPAKDKFFRFADSQEQEKATKEDFIKAIETNKNPELIAIVKLIMMTAMRRAEVILLKWSQVYDNFIQLKDTKTNPRPVYLTAEAKALLNSIPKKPNQDRVFSYTVTGFEASLRYHLNKFGLRDITTHKLRKNSISEFVEVIGSDNSLLISEILGIRDIVGLEREIKAMPMTGLSSQTEVLKSVGHTTSAVTKRHYFSLNLKRNKK</sequence>
<dbReference type="GO" id="GO:0003677">
    <property type="term" value="F:DNA binding"/>
    <property type="evidence" value="ECO:0007669"/>
    <property type="project" value="InterPro"/>
</dbReference>
<gene>
    <name evidence="2" type="ORF">N5D63_12545</name>
</gene>
<dbReference type="EMBL" id="JAOCEK010000008">
    <property type="protein sequence ID" value="MDH1334965.1"/>
    <property type="molecule type" value="Genomic_DNA"/>
</dbReference>
<comment type="caution">
    <text evidence="2">The sequence shown here is derived from an EMBL/GenBank/DDBJ whole genome shotgun (WGS) entry which is preliminary data.</text>
</comment>
<dbReference type="InterPro" id="IPR011010">
    <property type="entry name" value="DNA_brk_join_enz"/>
</dbReference>
<evidence type="ECO:0000313" key="2">
    <source>
        <dbReference type="EMBL" id="MDH1334965.1"/>
    </source>
</evidence>
<organism evidence="2 3">
    <name type="scientific">Comamonas thiooxydans</name>
    <dbReference type="NCBI Taxonomy" id="363952"/>
    <lineage>
        <taxon>Bacteria</taxon>
        <taxon>Pseudomonadati</taxon>
        <taxon>Pseudomonadota</taxon>
        <taxon>Betaproteobacteria</taxon>
        <taxon>Burkholderiales</taxon>
        <taxon>Comamonadaceae</taxon>
        <taxon>Comamonas</taxon>
    </lineage>
</organism>
<protein>
    <recommendedName>
        <fullName evidence="4">Tyr recombinase domain-containing protein</fullName>
    </recommendedName>
</protein>
<accession>A0AA42TU86</accession>
<dbReference type="RefSeq" id="WP_280008331.1">
    <property type="nucleotide sequence ID" value="NZ_JAOCEK010000008.1"/>
</dbReference>
<dbReference type="Proteomes" id="UP001161065">
    <property type="component" value="Unassembled WGS sequence"/>
</dbReference>
<keyword evidence="1" id="KW-0233">DNA recombination</keyword>